<evidence type="ECO:0000256" key="2">
    <source>
        <dbReference type="SAM" id="MobiDB-lite"/>
    </source>
</evidence>
<feature type="region of interest" description="Disordered" evidence="2">
    <location>
        <begin position="50"/>
        <end position="79"/>
    </location>
</feature>
<feature type="coiled-coil region" evidence="1">
    <location>
        <begin position="445"/>
        <end position="472"/>
    </location>
</feature>
<keyword evidence="1" id="KW-0175">Coiled coil</keyword>
<dbReference type="InterPro" id="IPR002625">
    <property type="entry name" value="Smr_dom"/>
</dbReference>
<protein>
    <recommendedName>
        <fullName evidence="7">Smr domain-containing protein</fullName>
    </recommendedName>
</protein>
<dbReference type="InterPro" id="IPR003892">
    <property type="entry name" value="CUE"/>
</dbReference>
<dbReference type="InterPro" id="IPR036063">
    <property type="entry name" value="Smr_dom_sf"/>
</dbReference>
<dbReference type="SMART" id="SM00463">
    <property type="entry name" value="SMR"/>
    <property type="match status" value="1"/>
</dbReference>
<reference evidence="5" key="1">
    <citation type="submission" date="2023-02" db="EMBL/GenBank/DDBJ databases">
        <title>Mating type loci evolution in Malassezia.</title>
        <authorList>
            <person name="Coelho M.A."/>
        </authorList>
    </citation>
    <scope>NUCLEOTIDE SEQUENCE</scope>
    <source>
        <strain evidence="5">CBS 14136</strain>
    </source>
</reference>
<dbReference type="Proteomes" id="UP001214628">
    <property type="component" value="Chromosome 1"/>
</dbReference>
<feature type="domain" description="Smr" evidence="3">
    <location>
        <begin position="529"/>
        <end position="605"/>
    </location>
</feature>
<name>A0AAF0JIS0_9BASI</name>
<sequence length="607" mass="66191">MENPVNQDNLVKRFCPPLDPSLVLAICSETERSQDDQIQVLAELAQTVNFDQPASPPTEIDPSIQGFDQHPEEDQDRASEKQATLAFLTRSFPDRTVETLEKILNNAQGNVDQAMDELLSEDLLASSTITAKKQVSQSGLDYDALAEGMRGKKTGKSKTKQTAGRKPQKVSLTDQRSANHIYAERRNVAKASTNKAGLPNIVEMEGLDDAEIARRLQNAEKDAIAANERLVGDQQWLLASSTLTQLASLLDVSSQKMQSIFNHASFNLHVTMARAIAFAAEQPAALDAMNKPEFHVVCDTLAGVTDRDPRVIRQVLAATKGEQASALDLLQLQDVVAEAAEGVYNRPDLLDPTAQVGSNIPSVALHTPTVTQKRAVGHGPGPRWLDTQDRSYASRSAQAGSRLDTKLSASNALQQGQAAVVLPTSARRVELDTNMETALEGTYSNEECLQRADELREKRNAALRQAASSARRYRGANATLGGAASVYAEEARKYDAAARRWQMRAASALVEQRQSDAMAGGHQSDMERVDLHGLTVHEALTVVQQVLARSSRSSGRTFLEIVTGRGVHSRHNVSVIRPAIVRYLQQQGYTIDSTSNPGVLYVKQTRS</sequence>
<dbReference type="PROSITE" id="PS51140">
    <property type="entry name" value="CUE"/>
    <property type="match status" value="1"/>
</dbReference>
<dbReference type="Pfam" id="PF01713">
    <property type="entry name" value="Smr"/>
    <property type="match status" value="1"/>
</dbReference>
<evidence type="ECO:0008006" key="7">
    <source>
        <dbReference type="Google" id="ProtNLM"/>
    </source>
</evidence>
<feature type="compositionally biased region" description="Polar residues" evidence="2">
    <location>
        <begin position="390"/>
        <end position="399"/>
    </location>
</feature>
<feature type="compositionally biased region" description="Basic and acidic residues" evidence="2">
    <location>
        <begin position="69"/>
        <end position="79"/>
    </location>
</feature>
<dbReference type="AlphaFoldDB" id="A0AAF0JIS0"/>
<dbReference type="InterPro" id="IPR052772">
    <property type="entry name" value="Endo/PolyKinase_Domain-Protein"/>
</dbReference>
<organism evidence="5 6">
    <name type="scientific">Malassezia psittaci</name>
    <dbReference type="NCBI Taxonomy" id="1821823"/>
    <lineage>
        <taxon>Eukaryota</taxon>
        <taxon>Fungi</taxon>
        <taxon>Dikarya</taxon>
        <taxon>Basidiomycota</taxon>
        <taxon>Ustilaginomycotina</taxon>
        <taxon>Malasseziomycetes</taxon>
        <taxon>Malasseziales</taxon>
        <taxon>Malasseziaceae</taxon>
        <taxon>Malassezia</taxon>
    </lineage>
</organism>
<dbReference type="EMBL" id="CP118375">
    <property type="protein sequence ID" value="WFD41941.1"/>
    <property type="molecule type" value="Genomic_DNA"/>
</dbReference>
<feature type="domain" description="CUE" evidence="4">
    <location>
        <begin position="80"/>
        <end position="123"/>
    </location>
</feature>
<dbReference type="SUPFAM" id="SSF160443">
    <property type="entry name" value="SMR domain-like"/>
    <property type="match status" value="1"/>
</dbReference>
<dbReference type="Gene3D" id="3.30.1370.110">
    <property type="match status" value="1"/>
</dbReference>
<feature type="region of interest" description="Disordered" evidence="2">
    <location>
        <begin position="372"/>
        <end position="400"/>
    </location>
</feature>
<accession>A0AAF0JIS0</accession>
<dbReference type="CDD" id="cd14279">
    <property type="entry name" value="CUE"/>
    <property type="match status" value="1"/>
</dbReference>
<dbReference type="PROSITE" id="PS50828">
    <property type="entry name" value="SMR"/>
    <property type="match status" value="1"/>
</dbReference>
<dbReference type="GO" id="GO:0004519">
    <property type="term" value="F:endonuclease activity"/>
    <property type="evidence" value="ECO:0007669"/>
    <property type="project" value="TreeGrafter"/>
</dbReference>
<feature type="region of interest" description="Disordered" evidence="2">
    <location>
        <begin position="149"/>
        <end position="169"/>
    </location>
</feature>
<evidence type="ECO:0000256" key="1">
    <source>
        <dbReference type="SAM" id="Coils"/>
    </source>
</evidence>
<gene>
    <name evidence="5" type="ORF">MPSI1_000579</name>
</gene>
<dbReference type="PANTHER" id="PTHR46535">
    <property type="entry name" value="NEDD4-BINDING PROTEIN 2"/>
    <property type="match status" value="1"/>
</dbReference>
<evidence type="ECO:0000313" key="6">
    <source>
        <dbReference type="Proteomes" id="UP001214628"/>
    </source>
</evidence>
<dbReference type="PANTHER" id="PTHR46535:SF1">
    <property type="entry name" value="NEDD4-BINDING PROTEIN 2"/>
    <property type="match status" value="1"/>
</dbReference>
<evidence type="ECO:0000259" key="4">
    <source>
        <dbReference type="PROSITE" id="PS51140"/>
    </source>
</evidence>
<dbReference type="GO" id="GO:0005634">
    <property type="term" value="C:nucleus"/>
    <property type="evidence" value="ECO:0007669"/>
    <property type="project" value="TreeGrafter"/>
</dbReference>
<evidence type="ECO:0000313" key="5">
    <source>
        <dbReference type="EMBL" id="WFD41941.1"/>
    </source>
</evidence>
<dbReference type="GO" id="GO:0043130">
    <property type="term" value="F:ubiquitin binding"/>
    <property type="evidence" value="ECO:0007669"/>
    <property type="project" value="InterPro"/>
</dbReference>
<proteinExistence type="predicted"/>
<evidence type="ECO:0000259" key="3">
    <source>
        <dbReference type="PROSITE" id="PS50828"/>
    </source>
</evidence>
<keyword evidence="6" id="KW-1185">Reference proteome</keyword>